<organism evidence="3 4">
    <name type="scientific">Actinomortierella ambigua</name>
    <dbReference type="NCBI Taxonomy" id="1343610"/>
    <lineage>
        <taxon>Eukaryota</taxon>
        <taxon>Fungi</taxon>
        <taxon>Fungi incertae sedis</taxon>
        <taxon>Mucoromycota</taxon>
        <taxon>Mortierellomycotina</taxon>
        <taxon>Mortierellomycetes</taxon>
        <taxon>Mortierellales</taxon>
        <taxon>Mortierellaceae</taxon>
        <taxon>Actinomortierella</taxon>
    </lineage>
</organism>
<gene>
    <name evidence="3" type="ORF">DFQ27_008266</name>
</gene>
<protein>
    <submittedName>
        <fullName evidence="3">Uncharacterized protein</fullName>
    </submittedName>
</protein>
<evidence type="ECO:0000256" key="2">
    <source>
        <dbReference type="SAM" id="Phobius"/>
    </source>
</evidence>
<keyword evidence="2" id="KW-0812">Transmembrane</keyword>
<feature type="region of interest" description="Disordered" evidence="1">
    <location>
        <begin position="404"/>
        <end position="439"/>
    </location>
</feature>
<dbReference type="InterPro" id="IPR032675">
    <property type="entry name" value="LRR_dom_sf"/>
</dbReference>
<feature type="compositionally biased region" description="Polar residues" evidence="1">
    <location>
        <begin position="102"/>
        <end position="122"/>
    </location>
</feature>
<dbReference type="AlphaFoldDB" id="A0A9P6QJ41"/>
<evidence type="ECO:0000313" key="4">
    <source>
        <dbReference type="Proteomes" id="UP000807716"/>
    </source>
</evidence>
<reference evidence="3" key="1">
    <citation type="journal article" date="2020" name="Fungal Divers.">
        <title>Resolving the Mortierellaceae phylogeny through synthesis of multi-gene phylogenetics and phylogenomics.</title>
        <authorList>
            <person name="Vandepol N."/>
            <person name="Liber J."/>
            <person name="Desiro A."/>
            <person name="Na H."/>
            <person name="Kennedy M."/>
            <person name="Barry K."/>
            <person name="Grigoriev I.V."/>
            <person name="Miller A.N."/>
            <person name="O'Donnell K."/>
            <person name="Stajich J.E."/>
            <person name="Bonito G."/>
        </authorList>
    </citation>
    <scope>NUCLEOTIDE SEQUENCE</scope>
    <source>
        <strain evidence="3">BC1065</strain>
    </source>
</reference>
<evidence type="ECO:0000313" key="3">
    <source>
        <dbReference type="EMBL" id="KAG0267769.1"/>
    </source>
</evidence>
<keyword evidence="2" id="KW-1133">Transmembrane helix</keyword>
<name>A0A9P6QJ41_9FUNG</name>
<comment type="caution">
    <text evidence="3">The sequence shown here is derived from an EMBL/GenBank/DDBJ whole genome shotgun (WGS) entry which is preliminary data.</text>
</comment>
<dbReference type="EMBL" id="JAAAJB010000069">
    <property type="protein sequence ID" value="KAG0267769.1"/>
    <property type="molecule type" value="Genomic_DNA"/>
</dbReference>
<keyword evidence="4" id="KW-1185">Reference proteome</keyword>
<accession>A0A9P6QJ41</accession>
<evidence type="ECO:0000256" key="1">
    <source>
        <dbReference type="SAM" id="MobiDB-lite"/>
    </source>
</evidence>
<dbReference type="Proteomes" id="UP000807716">
    <property type="component" value="Unassembled WGS sequence"/>
</dbReference>
<dbReference type="Gene3D" id="3.80.10.10">
    <property type="entry name" value="Ribonuclease Inhibitor"/>
    <property type="match status" value="1"/>
</dbReference>
<proteinExistence type="predicted"/>
<feature type="transmembrane region" description="Helical" evidence="2">
    <location>
        <begin position="599"/>
        <end position="621"/>
    </location>
</feature>
<keyword evidence="2" id="KW-0472">Membrane</keyword>
<sequence>MERLATISAPISIAHYPAACRSAPFGLEVSLAIPPALDLHANEKVRAAGLEQTVELERLFGQGFTNLRYLRLQGGFVDNRLLSALLKGMRPPISWSEHHAVGSSNSSPSATPRPSMTSNQAKKSGMPHSYATKIRTATPRLQPCRLSQVFLGPGSVTDSAIEKLVAVAGHSLEVFRVMSCVDVGGGALATLLTRCPKLRVLGVYRSLARDRDLLEGLGIELDDGFPTPPTTFPGPHTAATPIPTATGVAAGTLAPMGLTAALTALTNTVVLPISTAVAAAAPASALALAPPTVTLPNSALNFGNNNTNTITAPNHTIFEYGGGEGARSTVKPKRKEIVAPLERLELGTVKLTRRGVGEILKGVSTTLRFLVLETQHLSESFLQDVVMPLGMPLEALHFNNPITVEHHHQGGAGSQGRQATRHSGDVTAASTEPPKISDWLGETTTDQWVAHGDGALWASVFDGYFEAGGGANQQSYTTQVPLHQQHQHAHQQHHPQLSTTAAPLFQHYQQHQQQHHQQYHGRDQAPFRFQAMDSDEILEHFGVGRPTIDAVLATLPRLKAFTVMQWDLLAEKDGAWEWMQIEREEAKWVQSLGFRALQALYLFLLLSYVFLGGVSVVGVGSQAGGRTAVRRQS</sequence>
<feature type="region of interest" description="Disordered" evidence="1">
    <location>
        <begin position="97"/>
        <end position="128"/>
    </location>
</feature>
<dbReference type="OrthoDB" id="2388062at2759"/>